<dbReference type="GO" id="GO:0008063">
    <property type="term" value="P:Toll signaling pathway"/>
    <property type="evidence" value="ECO:0000318"/>
    <property type="project" value="GO_Central"/>
</dbReference>
<dbReference type="PROSITE" id="PS00107">
    <property type="entry name" value="PROTEIN_KINASE_ATP"/>
    <property type="match status" value="1"/>
</dbReference>
<gene>
    <name evidence="6" type="primary">IRAK1</name>
</gene>
<evidence type="ECO:0000256" key="4">
    <source>
        <dbReference type="SAM" id="MobiDB-lite"/>
    </source>
</evidence>
<feature type="binding site" evidence="3">
    <location>
        <position position="192"/>
    </location>
    <ligand>
        <name>ATP</name>
        <dbReference type="ChEBI" id="CHEBI:30616"/>
    </ligand>
</feature>
<name>F6U139_MONDO</name>
<feature type="compositionally biased region" description="Low complexity" evidence="4">
    <location>
        <begin position="91"/>
        <end position="106"/>
    </location>
</feature>
<feature type="region of interest" description="Disordered" evidence="4">
    <location>
        <begin position="659"/>
        <end position="685"/>
    </location>
</feature>
<dbReference type="GO" id="GO:0004674">
    <property type="term" value="F:protein serine/threonine kinase activity"/>
    <property type="evidence" value="ECO:0007669"/>
    <property type="project" value="Ensembl"/>
</dbReference>
<dbReference type="GO" id="GO:0034134">
    <property type="term" value="P:toll-like receptor 2 signaling pathway"/>
    <property type="evidence" value="ECO:0000318"/>
    <property type="project" value="GO_Central"/>
</dbReference>
<dbReference type="FunCoup" id="F6U139">
    <property type="interactions" value="569"/>
</dbReference>
<dbReference type="GeneTree" id="ENSGT00940000160502"/>
<dbReference type="PANTHER" id="PTHR27001:SF939">
    <property type="entry name" value="INTERLEUKIN 1 RECEPTOR ASSOCIATED KINASE 1"/>
    <property type="match status" value="1"/>
</dbReference>
<dbReference type="InterPro" id="IPR000719">
    <property type="entry name" value="Prot_kinase_dom"/>
</dbReference>
<sequence>MAEGAAPGGPGDPASQRFLYEVPAWVMCRFYQVMDSLESADWHKFGDPEPPSLPPAAPSTCTPTPPWPPPQPKPQSGPKEEGARPREACQSFSTFPSPGFPSDSWPSPCPPSSPAPQRAAGPLSSNTSSSSTKQGEENKISPVEYASPPPFRWPLLEITQATHNFSEELKIGEGGFGCVYRAVMRNTSYAVKRLKEDAELEWNTIKTSFGTEVEKLSRFRHPNIVDFAGYCIQDNVYCLVYVFLPNGSLEDQLHSQNQNPSLLSWAQRVDILLGTARAIQFLHQDNPSLIHGDVKSSNILLDEKLVPKLGDFGLARFSRYSGAASGKSSSLARTQTVRGTLAYLPEEYVKTGKLTVEIDTFSFGVVLLEILTGCRAIETDGARTKYLKDLVEEEEEETLASCKGMATGAGVDLEARAAQIGSRLYAKYTDSRPGKCPPELGQELGRLACRCLHRRGKRRPPMTKIYESLEKLQASVGPSEREAGSRGPASPQEDSYMFTPNSAPDGGTPLLHSQARAWHRQPPHSSHGSRAQDSKQLWNHPNQPVESDESTPGLCDVLNSWNLNQNSPSVPSLPGGPGERPEAQALCSLRQTSCQPEAAASGESWGSQTKTGSLGHGQNSSEESDTSERPQIIINPARQRFVQKLALYENGVLNSLELLSSSSSPGLGLDQGNKQGPEESDEYQS</sequence>
<feature type="compositionally biased region" description="Polar residues" evidence="4">
    <location>
        <begin position="604"/>
        <end position="621"/>
    </location>
</feature>
<dbReference type="GO" id="GO:0007249">
    <property type="term" value="P:canonical NF-kappaB signal transduction"/>
    <property type="evidence" value="ECO:0007669"/>
    <property type="project" value="Ensembl"/>
</dbReference>
<dbReference type="FunFam" id="3.30.200.20:FF:000300">
    <property type="entry name" value="Interleukin-1 receptor-associated kinase 1 (Predicted)"/>
    <property type="match status" value="1"/>
</dbReference>
<reference evidence="6" key="2">
    <citation type="submission" date="2025-08" db="UniProtKB">
        <authorList>
            <consortium name="Ensembl"/>
        </authorList>
    </citation>
    <scope>IDENTIFICATION</scope>
</reference>
<dbReference type="InParanoid" id="F6U139"/>
<feature type="compositionally biased region" description="Pro residues" evidence="4">
    <location>
        <begin position="48"/>
        <end position="75"/>
    </location>
</feature>
<dbReference type="GO" id="GO:0043123">
    <property type="term" value="P:positive regulation of canonical NF-kappaB signal transduction"/>
    <property type="evidence" value="ECO:0000318"/>
    <property type="project" value="GO_Central"/>
</dbReference>
<dbReference type="GO" id="GO:0005654">
    <property type="term" value="C:nucleoplasm"/>
    <property type="evidence" value="ECO:0007669"/>
    <property type="project" value="Ensembl"/>
</dbReference>
<dbReference type="OMA" id="MTQVYES"/>
<dbReference type="GO" id="GO:0005634">
    <property type="term" value="C:nucleus"/>
    <property type="evidence" value="ECO:0000318"/>
    <property type="project" value="GO_Central"/>
</dbReference>
<reference evidence="6" key="3">
    <citation type="submission" date="2025-09" db="UniProtKB">
        <authorList>
            <consortium name="Ensembl"/>
        </authorList>
    </citation>
    <scope>IDENTIFICATION</scope>
</reference>
<dbReference type="GO" id="GO:0005829">
    <property type="term" value="C:cytosol"/>
    <property type="evidence" value="ECO:0007669"/>
    <property type="project" value="Ensembl"/>
</dbReference>
<dbReference type="PROSITE" id="PS00108">
    <property type="entry name" value="PROTEIN_KINASE_ST"/>
    <property type="match status" value="1"/>
</dbReference>
<dbReference type="Ensembl" id="ENSMODT00000014825.3">
    <property type="protein sequence ID" value="ENSMODP00000014557.3"/>
    <property type="gene ID" value="ENSMODG00000011627.4"/>
</dbReference>
<keyword evidence="2 3" id="KW-0067">ATP-binding</keyword>
<dbReference type="Gene3D" id="1.10.533.10">
    <property type="entry name" value="Death Domain, Fas"/>
    <property type="match status" value="1"/>
</dbReference>
<dbReference type="GO" id="GO:0060337">
    <property type="term" value="P:type I interferon-mediated signaling pathway"/>
    <property type="evidence" value="ECO:0007669"/>
    <property type="project" value="Ensembl"/>
</dbReference>
<dbReference type="PROSITE" id="PS50011">
    <property type="entry name" value="PROTEIN_KINASE_DOM"/>
    <property type="match status" value="1"/>
</dbReference>
<organism evidence="6 7">
    <name type="scientific">Monodelphis domestica</name>
    <name type="common">Gray short-tailed opossum</name>
    <dbReference type="NCBI Taxonomy" id="13616"/>
    <lineage>
        <taxon>Eukaryota</taxon>
        <taxon>Metazoa</taxon>
        <taxon>Chordata</taxon>
        <taxon>Craniata</taxon>
        <taxon>Vertebrata</taxon>
        <taxon>Euteleostomi</taxon>
        <taxon>Mammalia</taxon>
        <taxon>Metatheria</taxon>
        <taxon>Didelphimorphia</taxon>
        <taxon>Didelphidae</taxon>
        <taxon>Monodelphis</taxon>
    </lineage>
</organism>
<dbReference type="Bgee" id="ENSMODG00000011627">
    <property type="expression patterns" value="Expressed in hindlimb bud and 18 other cell types or tissues"/>
</dbReference>
<feature type="compositionally biased region" description="Basic and acidic residues" evidence="4">
    <location>
        <begin position="78"/>
        <end position="87"/>
    </location>
</feature>
<dbReference type="eggNOG" id="KOG1187">
    <property type="taxonomic scope" value="Eukaryota"/>
</dbReference>
<dbReference type="HOGENOM" id="CLU_000288_173_1_1"/>
<dbReference type="GO" id="GO:0031663">
    <property type="term" value="P:lipopolysaccharide-mediated signaling pathway"/>
    <property type="evidence" value="ECO:0000318"/>
    <property type="project" value="GO_Central"/>
</dbReference>
<dbReference type="Pfam" id="PF00069">
    <property type="entry name" value="Pkinase"/>
    <property type="match status" value="1"/>
</dbReference>
<dbReference type="GO" id="GO:0019901">
    <property type="term" value="F:protein kinase binding"/>
    <property type="evidence" value="ECO:0007669"/>
    <property type="project" value="Ensembl"/>
</dbReference>
<evidence type="ECO:0000313" key="6">
    <source>
        <dbReference type="Ensembl" id="ENSMODP00000014557.3"/>
    </source>
</evidence>
<protein>
    <submittedName>
        <fullName evidence="6">Interleukin 1 receptor associated kinase 1</fullName>
    </submittedName>
</protein>
<dbReference type="InterPro" id="IPR017441">
    <property type="entry name" value="Protein_kinase_ATP_BS"/>
</dbReference>
<dbReference type="GO" id="GO:0005886">
    <property type="term" value="C:plasma membrane"/>
    <property type="evidence" value="ECO:0000318"/>
    <property type="project" value="GO_Central"/>
</dbReference>
<dbReference type="InterPro" id="IPR011009">
    <property type="entry name" value="Kinase-like_dom_sf"/>
</dbReference>
<dbReference type="SUPFAM" id="SSF56112">
    <property type="entry name" value="Protein kinase-like (PK-like)"/>
    <property type="match status" value="1"/>
</dbReference>
<proteinExistence type="predicted"/>
<keyword evidence="1 3" id="KW-0547">Nucleotide-binding</keyword>
<dbReference type="GO" id="GO:0032991">
    <property type="term" value="C:protein-containing complex"/>
    <property type="evidence" value="ECO:0007669"/>
    <property type="project" value="Ensembl"/>
</dbReference>
<dbReference type="GO" id="GO:1904996">
    <property type="term" value="P:positive regulation of leukocyte adhesion to vascular endothelial cell"/>
    <property type="evidence" value="ECO:0007669"/>
    <property type="project" value="Ensembl"/>
</dbReference>
<dbReference type="GO" id="GO:0046982">
    <property type="term" value="F:protein heterodimerization activity"/>
    <property type="evidence" value="ECO:0007669"/>
    <property type="project" value="Ensembl"/>
</dbReference>
<evidence type="ECO:0000256" key="1">
    <source>
        <dbReference type="ARBA" id="ARBA00022741"/>
    </source>
</evidence>
<feature type="compositionally biased region" description="Low complexity" evidence="4">
    <location>
        <begin position="659"/>
        <end position="668"/>
    </location>
</feature>
<accession>F6U139</accession>
<dbReference type="Gene3D" id="1.10.510.10">
    <property type="entry name" value="Transferase(Phosphotransferase) domain 1"/>
    <property type="match status" value="1"/>
</dbReference>
<evidence type="ECO:0000313" key="7">
    <source>
        <dbReference type="Proteomes" id="UP000002280"/>
    </source>
</evidence>
<dbReference type="GO" id="GO:0034142">
    <property type="term" value="P:toll-like receptor 4 signaling pathway"/>
    <property type="evidence" value="ECO:0000318"/>
    <property type="project" value="GO_Central"/>
</dbReference>
<dbReference type="GO" id="GO:0001959">
    <property type="term" value="P:regulation of cytokine-mediated signaling pathway"/>
    <property type="evidence" value="ECO:0007669"/>
    <property type="project" value="Ensembl"/>
</dbReference>
<dbReference type="AlphaFoldDB" id="F6U139"/>
<dbReference type="PANTHER" id="PTHR27001">
    <property type="entry name" value="OS01G0253100 PROTEIN"/>
    <property type="match status" value="1"/>
</dbReference>
<dbReference type="FunFam" id="1.10.510.10:FF:000424">
    <property type="entry name" value="Putative interleukin-1 receptor-associated kinase 1"/>
    <property type="match status" value="1"/>
</dbReference>
<dbReference type="GO" id="GO:0035556">
    <property type="term" value="P:intracellular signal transduction"/>
    <property type="evidence" value="ECO:0000318"/>
    <property type="project" value="GO_Central"/>
</dbReference>
<dbReference type="STRING" id="13616.ENSMODP00000014557"/>
<dbReference type="Gene3D" id="3.30.200.20">
    <property type="entry name" value="Phosphorylase Kinase, domain 1"/>
    <property type="match status" value="1"/>
</dbReference>
<evidence type="ECO:0000256" key="2">
    <source>
        <dbReference type="ARBA" id="ARBA00022840"/>
    </source>
</evidence>
<evidence type="ECO:0000256" key="3">
    <source>
        <dbReference type="PROSITE-ProRule" id="PRU10141"/>
    </source>
</evidence>
<dbReference type="GO" id="GO:0042803">
    <property type="term" value="F:protein homodimerization activity"/>
    <property type="evidence" value="ECO:0007669"/>
    <property type="project" value="Ensembl"/>
</dbReference>
<dbReference type="GO" id="GO:0043124">
    <property type="term" value="P:negative regulation of canonical NF-kappaB signal transduction"/>
    <property type="evidence" value="ECO:0007669"/>
    <property type="project" value="Ensembl"/>
</dbReference>
<dbReference type="GO" id="GO:0045087">
    <property type="term" value="P:innate immune response"/>
    <property type="evidence" value="ECO:0000318"/>
    <property type="project" value="GO_Central"/>
</dbReference>
<evidence type="ECO:0000259" key="5">
    <source>
        <dbReference type="PROSITE" id="PS50011"/>
    </source>
</evidence>
<reference evidence="6 7" key="1">
    <citation type="journal article" date="2007" name="Nature">
        <title>Genome of the marsupial Monodelphis domestica reveals innovation in non-coding sequences.</title>
        <authorList>
            <person name="Mikkelsen T.S."/>
            <person name="Wakefield M.J."/>
            <person name="Aken B."/>
            <person name="Amemiya C.T."/>
            <person name="Chang J.L."/>
            <person name="Duke S."/>
            <person name="Garber M."/>
            <person name="Gentles A.J."/>
            <person name="Goodstadt L."/>
            <person name="Heger A."/>
            <person name="Jurka J."/>
            <person name="Kamal M."/>
            <person name="Mauceli E."/>
            <person name="Searle S.M."/>
            <person name="Sharpe T."/>
            <person name="Baker M.L."/>
            <person name="Batzer M.A."/>
            <person name="Benos P.V."/>
            <person name="Belov K."/>
            <person name="Clamp M."/>
            <person name="Cook A."/>
            <person name="Cuff J."/>
            <person name="Das R."/>
            <person name="Davidow L."/>
            <person name="Deakin J.E."/>
            <person name="Fazzari M.J."/>
            <person name="Glass J.L."/>
            <person name="Grabherr M."/>
            <person name="Greally J.M."/>
            <person name="Gu W."/>
            <person name="Hore T.A."/>
            <person name="Huttley G.A."/>
            <person name="Kleber M."/>
            <person name="Jirtle R.L."/>
            <person name="Koina E."/>
            <person name="Lee J.T."/>
            <person name="Mahony S."/>
            <person name="Marra M.A."/>
            <person name="Miller R.D."/>
            <person name="Nicholls R.D."/>
            <person name="Oda M."/>
            <person name="Papenfuss A.T."/>
            <person name="Parra Z.E."/>
            <person name="Pollock D.D."/>
            <person name="Ray D.A."/>
            <person name="Schein J.E."/>
            <person name="Speed T.P."/>
            <person name="Thompson K."/>
            <person name="VandeBerg J.L."/>
            <person name="Wade C.M."/>
            <person name="Walker J.A."/>
            <person name="Waters P.D."/>
            <person name="Webber C."/>
            <person name="Weidman J.R."/>
            <person name="Xie X."/>
            <person name="Zody M.C."/>
            <person name="Baldwin J."/>
            <person name="Abdouelleil A."/>
            <person name="Abdulkadir J."/>
            <person name="Abebe A."/>
            <person name="Abera B."/>
            <person name="Abreu J."/>
            <person name="Acer S.C."/>
            <person name="Aftuck L."/>
            <person name="Alexander A."/>
            <person name="An P."/>
            <person name="Anderson E."/>
            <person name="Anderson S."/>
            <person name="Arachi H."/>
            <person name="Azer M."/>
            <person name="Bachantsang P."/>
            <person name="Barry A."/>
            <person name="Bayul T."/>
            <person name="Berlin A."/>
            <person name="Bessette D."/>
            <person name="Bloom T."/>
            <person name="Bloom T."/>
            <person name="Boguslavskiy L."/>
            <person name="Bonnet C."/>
            <person name="Boukhgalter B."/>
            <person name="Bourzgui I."/>
            <person name="Brown A."/>
            <person name="Cahill P."/>
            <person name="Channer S."/>
            <person name="Cheshatsang Y."/>
            <person name="Chuda L."/>
            <person name="Citroen M."/>
            <person name="Collymore A."/>
            <person name="Cooke P."/>
            <person name="Costello M."/>
            <person name="D'Aco K."/>
            <person name="Daza R."/>
            <person name="De Haan G."/>
            <person name="DeGray S."/>
            <person name="DeMaso C."/>
            <person name="Dhargay N."/>
            <person name="Dooley K."/>
            <person name="Dooley E."/>
            <person name="Doricent M."/>
            <person name="Dorje P."/>
            <person name="Dorjee K."/>
            <person name="Dupes A."/>
            <person name="Elong R."/>
            <person name="Falk J."/>
            <person name="Farina A."/>
            <person name="Faro S."/>
            <person name="Ferguson D."/>
            <person name="Fisher S."/>
            <person name="Foley C.D."/>
            <person name="Franke A."/>
            <person name="Friedrich D."/>
            <person name="Gadbois L."/>
            <person name="Gearin G."/>
            <person name="Gearin C.R."/>
            <person name="Giannoukos G."/>
            <person name="Goode T."/>
            <person name="Graham J."/>
            <person name="Grandbois E."/>
            <person name="Grewal S."/>
            <person name="Gyaltsen K."/>
            <person name="Hafez N."/>
            <person name="Hagos B."/>
            <person name="Hall J."/>
            <person name="Henson C."/>
            <person name="Hollinger A."/>
            <person name="Honan T."/>
            <person name="Huard M.D."/>
            <person name="Hughes L."/>
            <person name="Hurhula B."/>
            <person name="Husby M.E."/>
            <person name="Kamat A."/>
            <person name="Kanga B."/>
            <person name="Kashin S."/>
            <person name="Khazanovich D."/>
            <person name="Kisner P."/>
            <person name="Lance K."/>
            <person name="Lara M."/>
            <person name="Lee W."/>
            <person name="Lennon N."/>
            <person name="Letendre F."/>
            <person name="LeVine R."/>
            <person name="Lipovsky A."/>
            <person name="Liu X."/>
            <person name="Liu J."/>
            <person name="Liu S."/>
            <person name="Lokyitsang T."/>
            <person name="Lokyitsang Y."/>
            <person name="Lubonja R."/>
            <person name="Lui A."/>
            <person name="MacDonald P."/>
            <person name="Magnisalis V."/>
            <person name="Maru K."/>
            <person name="Matthews C."/>
            <person name="McCusker W."/>
            <person name="McDonough S."/>
            <person name="Mehta T."/>
            <person name="Meldrim J."/>
            <person name="Meneus L."/>
            <person name="Mihai O."/>
            <person name="Mihalev A."/>
            <person name="Mihova T."/>
            <person name="Mittelman R."/>
            <person name="Mlenga V."/>
            <person name="Montmayeur A."/>
            <person name="Mulrain L."/>
            <person name="Navidi A."/>
            <person name="Naylor J."/>
            <person name="Negash T."/>
            <person name="Nguyen T."/>
            <person name="Nguyen N."/>
            <person name="Nicol R."/>
            <person name="Norbu C."/>
            <person name="Norbu N."/>
            <person name="Novod N."/>
            <person name="O'Neill B."/>
            <person name="Osman S."/>
            <person name="Markiewicz E."/>
            <person name="Oyono O.L."/>
            <person name="Patti C."/>
            <person name="Phunkhang P."/>
            <person name="Pierre F."/>
            <person name="Priest M."/>
            <person name="Raghuraman S."/>
            <person name="Rege F."/>
            <person name="Reyes R."/>
            <person name="Rise C."/>
            <person name="Rogov P."/>
            <person name="Ross K."/>
            <person name="Ryan E."/>
            <person name="Settipalli S."/>
            <person name="Shea T."/>
            <person name="Sherpa N."/>
            <person name="Shi L."/>
            <person name="Shih D."/>
            <person name="Sparrow T."/>
            <person name="Spaulding J."/>
            <person name="Stalker J."/>
            <person name="Stange-Thomann N."/>
            <person name="Stavropoulos S."/>
            <person name="Stone C."/>
            <person name="Strader C."/>
            <person name="Tesfaye S."/>
            <person name="Thomson T."/>
            <person name="Thoulutsang Y."/>
            <person name="Thoulutsang D."/>
            <person name="Topham K."/>
            <person name="Topping I."/>
            <person name="Tsamla T."/>
            <person name="Vassiliev H."/>
            <person name="Vo A."/>
            <person name="Wangchuk T."/>
            <person name="Wangdi T."/>
            <person name="Weiand M."/>
            <person name="Wilkinson J."/>
            <person name="Wilson A."/>
            <person name="Yadav S."/>
            <person name="Young G."/>
            <person name="Yu Q."/>
            <person name="Zembek L."/>
            <person name="Zhong D."/>
            <person name="Zimmer A."/>
            <person name="Zwirko Z."/>
            <person name="Jaffe D.B."/>
            <person name="Alvarez P."/>
            <person name="Brockman W."/>
            <person name="Butler J."/>
            <person name="Chin C."/>
            <person name="Gnerre S."/>
            <person name="MacCallum I."/>
            <person name="Graves J.A."/>
            <person name="Ponting C.P."/>
            <person name="Breen M."/>
            <person name="Samollow P.B."/>
            <person name="Lander E.S."/>
            <person name="Lindblad-Toh K."/>
        </authorList>
    </citation>
    <scope>NUCLEOTIDE SEQUENCE [LARGE SCALE GENOMIC DNA]</scope>
</reference>
<dbReference type="InterPro" id="IPR011029">
    <property type="entry name" value="DEATH-like_dom_sf"/>
</dbReference>
<feature type="region of interest" description="Disordered" evidence="4">
    <location>
        <begin position="473"/>
        <end position="631"/>
    </location>
</feature>
<dbReference type="GO" id="GO:0070498">
    <property type="term" value="P:interleukin-1-mediated signaling pathway"/>
    <property type="evidence" value="ECO:0000318"/>
    <property type="project" value="GO_Central"/>
</dbReference>
<keyword evidence="7" id="KW-1185">Reference proteome</keyword>
<dbReference type="Proteomes" id="UP000002280">
    <property type="component" value="Chromosome X"/>
</dbReference>
<feature type="region of interest" description="Disordered" evidence="4">
    <location>
        <begin position="45"/>
        <end position="144"/>
    </location>
</feature>
<dbReference type="InterPro" id="IPR008271">
    <property type="entry name" value="Ser/Thr_kinase_AS"/>
</dbReference>
<dbReference type="GO" id="GO:0009986">
    <property type="term" value="C:cell surface"/>
    <property type="evidence" value="ECO:0007669"/>
    <property type="project" value="Ensembl"/>
</dbReference>
<dbReference type="GO" id="GO:0032481">
    <property type="term" value="P:positive regulation of type I interferon production"/>
    <property type="evidence" value="ECO:0007669"/>
    <property type="project" value="Ensembl"/>
</dbReference>
<dbReference type="SMART" id="SM00220">
    <property type="entry name" value="S_TKc"/>
    <property type="match status" value="1"/>
</dbReference>
<dbReference type="GO" id="GO:0038172">
    <property type="term" value="P:interleukin-33-mediated signaling pathway"/>
    <property type="evidence" value="ECO:0007669"/>
    <property type="project" value="Ensembl"/>
</dbReference>
<dbReference type="GO" id="GO:0005524">
    <property type="term" value="F:ATP binding"/>
    <property type="evidence" value="ECO:0007669"/>
    <property type="project" value="UniProtKB-UniRule"/>
</dbReference>
<feature type="domain" description="Protein kinase" evidence="5">
    <location>
        <begin position="165"/>
        <end position="472"/>
    </location>
</feature>
<feature type="compositionally biased region" description="Polar residues" evidence="4">
    <location>
        <begin position="523"/>
        <end position="545"/>
    </location>
</feature>
<dbReference type="GO" id="GO:0005737">
    <property type="term" value="C:cytoplasm"/>
    <property type="evidence" value="ECO:0000318"/>
    <property type="project" value="GO_Central"/>
</dbReference>